<proteinExistence type="predicted"/>
<sequence length="556" mass="64696">MDPIDPKLKTTFDFLAIVPEIFSGDVAAKLSKEILAELSKGIKRKRDETVQTVARNETIGEITDEITRQLIDETASRVINETASRVPDEIASRVPDETASRVPDEIASRVPDETTSRVPDETTSRVPDEITSRVPDEIASRVPDETASRVPDETASRVPDEIASRVPDETTSRIPDEYEKAMREMNNNIYEECFNNIKRIMTMTKKPPYSIEYFRIQIDAEKLYNGIMAHVLLYGKVVDNNYCKREDNTSKIGKNNFIKLQQLIYNDFGFIVIDQSRIQNSSSNITILLSASLTFTISALRVQLWHHLNKIFIKVDEKEQQERIDAFKEYLKLDMSLEDNPMNMSNNDKELLKACDMFYQDLSRQAREACEKILNSGIHNERLKYVPLKLDPTKEYSPSPCFTIMLHELLYGKIYKSRGKTWKFNYLHRHNMISNRLGIEEPYKRCRREIAKEYGYMLLDSSPNPNGYDEAKKKGEEFIVSRWTFLDINIAVWRVTPYADMSDVPELWHKLNKSTKEETPFVEMSKVRYKRESAADLYMLRKLREEEEHNSKRQRC</sequence>
<name>A0A6C0EDB1_9ZZZZ</name>
<evidence type="ECO:0000256" key="1">
    <source>
        <dbReference type="SAM" id="MobiDB-lite"/>
    </source>
</evidence>
<feature type="region of interest" description="Disordered" evidence="1">
    <location>
        <begin position="88"/>
        <end position="130"/>
    </location>
</feature>
<reference evidence="2" key="1">
    <citation type="journal article" date="2020" name="Nature">
        <title>Giant virus diversity and host interactions through global metagenomics.</title>
        <authorList>
            <person name="Schulz F."/>
            <person name="Roux S."/>
            <person name="Paez-Espino D."/>
            <person name="Jungbluth S."/>
            <person name="Walsh D.A."/>
            <person name="Denef V.J."/>
            <person name="McMahon K.D."/>
            <person name="Konstantinidis K.T."/>
            <person name="Eloe-Fadrosh E.A."/>
            <person name="Kyrpides N.C."/>
            <person name="Woyke T."/>
        </authorList>
    </citation>
    <scope>NUCLEOTIDE SEQUENCE</scope>
    <source>
        <strain evidence="2">GVMAG-M-3300023179-27</strain>
    </source>
</reference>
<evidence type="ECO:0000313" key="2">
    <source>
        <dbReference type="EMBL" id="QHT26249.1"/>
    </source>
</evidence>
<dbReference type="EMBL" id="MN739782">
    <property type="protein sequence ID" value="QHT26249.1"/>
    <property type="molecule type" value="Genomic_DNA"/>
</dbReference>
<dbReference type="AlphaFoldDB" id="A0A6C0EDB1"/>
<accession>A0A6C0EDB1</accession>
<protein>
    <submittedName>
        <fullName evidence="2">Uncharacterized protein</fullName>
    </submittedName>
</protein>
<dbReference type="Pfam" id="PF02389">
    <property type="entry name" value="Cornifin"/>
    <property type="match status" value="1"/>
</dbReference>
<organism evidence="2">
    <name type="scientific">viral metagenome</name>
    <dbReference type="NCBI Taxonomy" id="1070528"/>
    <lineage>
        <taxon>unclassified sequences</taxon>
        <taxon>metagenomes</taxon>
        <taxon>organismal metagenomes</taxon>
    </lineage>
</organism>